<feature type="binding site" evidence="6">
    <location>
        <position position="158"/>
    </location>
    <ligand>
        <name>S-adenosyl-L-methionine</name>
        <dbReference type="ChEBI" id="CHEBI:59789"/>
    </ligand>
</feature>
<dbReference type="InterPro" id="IPR022641">
    <property type="entry name" value="CheR_N"/>
</dbReference>
<feature type="binding site" evidence="6">
    <location>
        <position position="96"/>
    </location>
    <ligand>
        <name>S-adenosyl-L-methionine</name>
        <dbReference type="ChEBI" id="CHEBI:59789"/>
    </ligand>
</feature>
<dbReference type="eggNOG" id="COG1352">
    <property type="taxonomic scope" value="Bacteria"/>
</dbReference>
<name>R0D3R2_CAUVI</name>
<feature type="binding site" evidence="6">
    <location>
        <position position="92"/>
    </location>
    <ligand>
        <name>S-adenosyl-L-methionine</name>
        <dbReference type="ChEBI" id="CHEBI:59789"/>
    </ligand>
</feature>
<dbReference type="SMART" id="SM00138">
    <property type="entry name" value="MeTrc"/>
    <property type="match status" value="1"/>
</dbReference>
<evidence type="ECO:0000313" key="8">
    <source>
        <dbReference type="EMBL" id="ENZ83236.1"/>
    </source>
</evidence>
<dbReference type="Gene3D" id="1.10.155.10">
    <property type="entry name" value="Chemotaxis receptor methyltransferase CheR, N-terminal domain"/>
    <property type="match status" value="1"/>
</dbReference>
<dbReference type="PROSITE" id="PS50123">
    <property type="entry name" value="CHER"/>
    <property type="match status" value="1"/>
</dbReference>
<dbReference type="Proteomes" id="UP000013063">
    <property type="component" value="Unassembled WGS sequence"/>
</dbReference>
<dbReference type="InterPro" id="IPR022642">
    <property type="entry name" value="CheR_C"/>
</dbReference>
<evidence type="ECO:0000256" key="1">
    <source>
        <dbReference type="ARBA" id="ARBA00001541"/>
    </source>
</evidence>
<dbReference type="PANTHER" id="PTHR24422:SF26">
    <property type="entry name" value="CHEMOTAXIS PROTEIN METHYLTRANSFERASE"/>
    <property type="match status" value="1"/>
</dbReference>
<evidence type="ECO:0000256" key="3">
    <source>
        <dbReference type="ARBA" id="ARBA00022679"/>
    </source>
</evidence>
<dbReference type="GO" id="GO:0008983">
    <property type="term" value="F:protein-glutamate O-methyltransferase activity"/>
    <property type="evidence" value="ECO:0007669"/>
    <property type="project" value="UniProtKB-EC"/>
</dbReference>
<proteinExistence type="predicted"/>
<feature type="domain" description="CheR-type methyltransferase" evidence="7">
    <location>
        <begin position="12"/>
        <end position="288"/>
    </location>
</feature>
<dbReference type="STRING" id="1292034.OR37_01011"/>
<dbReference type="PATRIC" id="fig|1292034.3.peg.1003"/>
<feature type="binding site" evidence="6">
    <location>
        <begin position="216"/>
        <end position="217"/>
    </location>
    <ligand>
        <name>S-adenosyl-L-methionine</name>
        <dbReference type="ChEBI" id="CHEBI:59789"/>
    </ligand>
</feature>
<dbReference type="Pfam" id="PF01739">
    <property type="entry name" value="CheR"/>
    <property type="match status" value="1"/>
</dbReference>
<organism evidence="8 9">
    <name type="scientific">Caulobacter vibrioides OR37</name>
    <dbReference type="NCBI Taxonomy" id="1292034"/>
    <lineage>
        <taxon>Bacteria</taxon>
        <taxon>Pseudomonadati</taxon>
        <taxon>Pseudomonadota</taxon>
        <taxon>Alphaproteobacteria</taxon>
        <taxon>Caulobacterales</taxon>
        <taxon>Caulobacteraceae</taxon>
        <taxon>Caulobacter</taxon>
    </lineage>
</organism>
<dbReference type="GO" id="GO:0032259">
    <property type="term" value="P:methylation"/>
    <property type="evidence" value="ECO:0007669"/>
    <property type="project" value="UniProtKB-KW"/>
</dbReference>
<dbReference type="PANTHER" id="PTHR24422">
    <property type="entry name" value="CHEMOTAXIS PROTEIN METHYLTRANSFERASE"/>
    <property type="match status" value="1"/>
</dbReference>
<evidence type="ECO:0000259" key="7">
    <source>
        <dbReference type="PROSITE" id="PS50123"/>
    </source>
</evidence>
<dbReference type="Gene3D" id="3.40.50.150">
    <property type="entry name" value="Vaccinia Virus protein VP39"/>
    <property type="match status" value="1"/>
</dbReference>
<gene>
    <name evidence="8" type="ORF">OR37_01011</name>
</gene>
<sequence length="288" mass="32451">MSNLAVQTAPESGTSTEALSLRNFNRLGQFIHDYSGIRMPPSKRTMLEGRLRRCMRESGHVSINDYCAYLFDGGGLDRERVRLLDAVTTNKTDFFREPQHFEFLTEVGLPAIAKRRGGKVKIWSAACSIGAEAYTTAMVIEEFGRQSKRLDYSILGTDLSTQVLSQAVAGRYSEQMIAPVPRDLRARYLMRSRDPKRGEVRIVPALRARLSVARMNLMDEQYPVDNDFDVIFLRNVLIYFDKPTQAKVLKNLCEHLAPGGYLILGHSESIVGVDLPVRPAAHTVFQRP</sequence>
<reference evidence="8 9" key="1">
    <citation type="journal article" date="2013" name="Genome Announc.">
        <title>Draft Genome Sequence for Caulobacter sp. Strain OR37, a Bacterium Tolerant to Heavy Metals.</title>
        <authorList>
            <person name="Utturkar S.M."/>
            <person name="Bollmann A."/>
            <person name="Brzoska R.M."/>
            <person name="Klingeman D.M."/>
            <person name="Epstein S.E."/>
            <person name="Palumbo A.V."/>
            <person name="Brown S.D."/>
        </authorList>
    </citation>
    <scope>NUCLEOTIDE SEQUENCE [LARGE SCALE GENOMIC DNA]</scope>
    <source>
        <strain evidence="8 9">OR37</strain>
    </source>
</reference>
<comment type="function">
    <text evidence="5">Methylation of the membrane-bound methyl-accepting chemotaxis proteins (MCP) to form gamma-glutamyl methyl ester residues in MCP.</text>
</comment>
<protein>
    <recommendedName>
        <fullName evidence="5">Chemotaxis protein methyltransferase</fullName>
        <ecNumber evidence="5">2.1.1.80</ecNumber>
    </recommendedName>
</protein>
<dbReference type="Pfam" id="PF03705">
    <property type="entry name" value="CheR_N"/>
    <property type="match status" value="1"/>
</dbReference>
<comment type="catalytic activity">
    <reaction evidence="1 5">
        <text>L-glutamyl-[protein] + S-adenosyl-L-methionine = [protein]-L-glutamate 5-O-methyl ester + S-adenosyl-L-homocysteine</text>
        <dbReference type="Rhea" id="RHEA:24452"/>
        <dbReference type="Rhea" id="RHEA-COMP:10208"/>
        <dbReference type="Rhea" id="RHEA-COMP:10311"/>
        <dbReference type="ChEBI" id="CHEBI:29973"/>
        <dbReference type="ChEBI" id="CHEBI:57856"/>
        <dbReference type="ChEBI" id="CHEBI:59789"/>
        <dbReference type="ChEBI" id="CHEBI:82795"/>
        <dbReference type="EC" id="2.1.1.80"/>
    </reaction>
</comment>
<dbReference type="PRINTS" id="PR00996">
    <property type="entry name" value="CHERMTFRASE"/>
</dbReference>
<evidence type="ECO:0000256" key="2">
    <source>
        <dbReference type="ARBA" id="ARBA00022603"/>
    </source>
</evidence>
<comment type="caution">
    <text evidence="8">The sequence shown here is derived from an EMBL/GenBank/DDBJ whole genome shotgun (WGS) entry which is preliminary data.</text>
</comment>
<dbReference type="InterPro" id="IPR000780">
    <property type="entry name" value="CheR_MeTrfase"/>
</dbReference>
<dbReference type="EMBL" id="APMP01000003">
    <property type="protein sequence ID" value="ENZ83236.1"/>
    <property type="molecule type" value="Genomic_DNA"/>
</dbReference>
<dbReference type="InterPro" id="IPR029063">
    <property type="entry name" value="SAM-dependent_MTases_sf"/>
</dbReference>
<keyword evidence="3 5" id="KW-0808">Transferase</keyword>
<keyword evidence="4 5" id="KW-0949">S-adenosyl-L-methionine</keyword>
<feature type="binding site" evidence="6">
    <location>
        <position position="90"/>
    </location>
    <ligand>
        <name>S-adenosyl-L-methionine</name>
        <dbReference type="ChEBI" id="CHEBI:59789"/>
    </ligand>
</feature>
<dbReference type="InterPro" id="IPR036804">
    <property type="entry name" value="CheR_N_sf"/>
</dbReference>
<dbReference type="CDD" id="cd02440">
    <property type="entry name" value="AdoMet_MTases"/>
    <property type="match status" value="1"/>
</dbReference>
<dbReference type="EC" id="2.1.1.80" evidence="5"/>
<evidence type="ECO:0000256" key="6">
    <source>
        <dbReference type="PIRSR" id="PIRSR000410-1"/>
    </source>
</evidence>
<keyword evidence="2 5" id="KW-0489">Methyltransferase</keyword>
<evidence type="ECO:0000313" key="9">
    <source>
        <dbReference type="Proteomes" id="UP000013063"/>
    </source>
</evidence>
<dbReference type="AlphaFoldDB" id="R0D3R2"/>
<feature type="binding site" evidence="6">
    <location>
        <begin position="234"/>
        <end position="235"/>
    </location>
    <ligand>
        <name>S-adenosyl-L-methionine</name>
        <dbReference type="ChEBI" id="CHEBI:59789"/>
    </ligand>
</feature>
<feature type="binding site" evidence="6">
    <location>
        <position position="132"/>
    </location>
    <ligand>
        <name>S-adenosyl-L-methionine</name>
        <dbReference type="ChEBI" id="CHEBI:59789"/>
    </ligand>
</feature>
<accession>R0D3R2</accession>
<evidence type="ECO:0000256" key="5">
    <source>
        <dbReference type="PIRNR" id="PIRNR000410"/>
    </source>
</evidence>
<dbReference type="RefSeq" id="WP_004616513.1">
    <property type="nucleotide sequence ID" value="NZ_APMP01000003.1"/>
</dbReference>
<dbReference type="PIRSF" id="PIRSF000410">
    <property type="entry name" value="CheR"/>
    <property type="match status" value="1"/>
</dbReference>
<dbReference type="SUPFAM" id="SSF53335">
    <property type="entry name" value="S-adenosyl-L-methionine-dependent methyltransferases"/>
    <property type="match status" value="1"/>
</dbReference>
<dbReference type="InterPro" id="IPR050903">
    <property type="entry name" value="Bact_Chemotaxis_MeTrfase"/>
</dbReference>
<dbReference type="SUPFAM" id="SSF47757">
    <property type="entry name" value="Chemotaxis receptor methyltransferase CheR, N-terminal domain"/>
    <property type="match status" value="1"/>
</dbReference>
<evidence type="ECO:0000256" key="4">
    <source>
        <dbReference type="ARBA" id="ARBA00022691"/>
    </source>
</evidence>
<keyword evidence="9" id="KW-1185">Reference proteome</keyword>
<dbReference type="InterPro" id="IPR026024">
    <property type="entry name" value="Chemotaxis_MeTrfase_CheR"/>
</dbReference>